<comment type="caution">
    <text evidence="2">The sequence shown here is derived from an EMBL/GenBank/DDBJ whole genome shotgun (WGS) entry which is preliminary data.</text>
</comment>
<dbReference type="Proteomes" id="UP000024942">
    <property type="component" value="Unassembled WGS sequence"/>
</dbReference>
<accession>A0A059GBW8</accession>
<protein>
    <submittedName>
        <fullName evidence="2">Putative lipoprotein</fullName>
    </submittedName>
</protein>
<name>A0A059GBW8_9PROT</name>
<keyword evidence="3" id="KW-1185">Reference proteome</keyword>
<dbReference type="Gene3D" id="1.25.40.10">
    <property type="entry name" value="Tetratricopeptide repeat domain"/>
    <property type="match status" value="1"/>
</dbReference>
<sequence>MIRISLLAAASALMLAGCASAPETAKVPGGIDVEASSTAPDSAFELAMQTVENLVDAGNTQAAVDRLTQLLGSPTLTKDEYAEALFRRGEIRFGPGGYDAVGAVEDFEEIVDSYSDTEWYTAAVPMLDSARGKVTTLETQLAQPETSKMQKFNFLMELGMHQDAIDLMIANDLLPSNEALIAMYDIGYLCEGDELTGRSYEAVEADGTTRELRFCDFGK</sequence>
<evidence type="ECO:0000256" key="1">
    <source>
        <dbReference type="SAM" id="SignalP"/>
    </source>
</evidence>
<feature type="signal peptide" evidence="1">
    <location>
        <begin position="1"/>
        <end position="21"/>
    </location>
</feature>
<keyword evidence="2" id="KW-0449">Lipoprotein</keyword>
<gene>
    <name evidence="2" type="ORF">HOC_03743</name>
</gene>
<dbReference type="PATRIC" id="fig|1280953.3.peg.758"/>
<dbReference type="RefSeq" id="WP_035535927.1">
    <property type="nucleotide sequence ID" value="NZ_ARYL01000003.1"/>
</dbReference>
<evidence type="ECO:0000313" key="2">
    <source>
        <dbReference type="EMBL" id="KDA03958.1"/>
    </source>
</evidence>
<evidence type="ECO:0000313" key="3">
    <source>
        <dbReference type="Proteomes" id="UP000024942"/>
    </source>
</evidence>
<dbReference type="PROSITE" id="PS51257">
    <property type="entry name" value="PROKAR_LIPOPROTEIN"/>
    <property type="match status" value="1"/>
</dbReference>
<dbReference type="STRING" id="1280953.HOC_03743"/>
<feature type="chain" id="PRO_5001573247" evidence="1">
    <location>
        <begin position="22"/>
        <end position="219"/>
    </location>
</feature>
<proteinExistence type="predicted"/>
<dbReference type="eggNOG" id="ENOG50300MX">
    <property type="taxonomic scope" value="Bacteria"/>
</dbReference>
<reference evidence="2 3" key="1">
    <citation type="journal article" date="2014" name="Antonie Van Leeuwenhoek">
        <title>Hyphomonas beringensis sp. nov. and Hyphomonas chukchiensis sp. nov., isolated from surface seawater of the Bering Sea and Chukchi Sea.</title>
        <authorList>
            <person name="Li C."/>
            <person name="Lai Q."/>
            <person name="Li G."/>
            <person name="Dong C."/>
            <person name="Wang J."/>
            <person name="Liao Y."/>
            <person name="Shao Z."/>
        </authorList>
    </citation>
    <scope>NUCLEOTIDE SEQUENCE [LARGE SCALE GENOMIC DNA]</scope>
    <source>
        <strain evidence="2 3">SCH89</strain>
    </source>
</reference>
<dbReference type="EMBL" id="ARYL01000003">
    <property type="protein sequence ID" value="KDA03958.1"/>
    <property type="molecule type" value="Genomic_DNA"/>
</dbReference>
<organism evidence="2 3">
    <name type="scientific">Hyphomonas oceanitis SCH89</name>
    <dbReference type="NCBI Taxonomy" id="1280953"/>
    <lineage>
        <taxon>Bacteria</taxon>
        <taxon>Pseudomonadati</taxon>
        <taxon>Pseudomonadota</taxon>
        <taxon>Alphaproteobacteria</taxon>
        <taxon>Hyphomonadales</taxon>
        <taxon>Hyphomonadaceae</taxon>
        <taxon>Hyphomonas</taxon>
    </lineage>
</organism>
<keyword evidence="1" id="KW-0732">Signal</keyword>
<dbReference type="OrthoDB" id="7619157at2"/>
<dbReference type="InterPro" id="IPR011990">
    <property type="entry name" value="TPR-like_helical_dom_sf"/>
</dbReference>
<dbReference type="AlphaFoldDB" id="A0A059GBW8"/>